<dbReference type="OrthoDB" id="5572844at2759"/>
<dbReference type="PANTHER" id="PTHR28027">
    <property type="entry name" value="TRANSCRIPTIONAL REGULATOR MIT1"/>
    <property type="match status" value="1"/>
</dbReference>
<dbReference type="EMBL" id="JAEUBG010003160">
    <property type="protein sequence ID" value="KAH3683344.1"/>
    <property type="molecule type" value="Genomic_DNA"/>
</dbReference>
<protein>
    <submittedName>
        <fullName evidence="2">Uncharacterized protein</fullName>
    </submittedName>
</protein>
<dbReference type="Proteomes" id="UP000774326">
    <property type="component" value="Unassembled WGS sequence"/>
</dbReference>
<evidence type="ECO:0000256" key="1">
    <source>
        <dbReference type="SAM" id="MobiDB-lite"/>
    </source>
</evidence>
<dbReference type="GO" id="GO:0003677">
    <property type="term" value="F:DNA binding"/>
    <property type="evidence" value="ECO:0007669"/>
    <property type="project" value="TreeGrafter"/>
</dbReference>
<feature type="compositionally biased region" description="Low complexity" evidence="1">
    <location>
        <begin position="528"/>
        <end position="544"/>
    </location>
</feature>
<evidence type="ECO:0000313" key="3">
    <source>
        <dbReference type="Proteomes" id="UP000774326"/>
    </source>
</evidence>
<dbReference type="InterPro" id="IPR018608">
    <property type="entry name" value="Gti1/Pac2"/>
</dbReference>
<reference evidence="2" key="2">
    <citation type="submission" date="2021-01" db="EMBL/GenBank/DDBJ databases">
        <authorList>
            <person name="Schikora-Tamarit M.A."/>
        </authorList>
    </citation>
    <scope>NUCLEOTIDE SEQUENCE</scope>
    <source>
        <strain evidence="2">CBS2887</strain>
    </source>
</reference>
<keyword evidence="3" id="KW-1185">Reference proteome</keyword>
<sequence>MNPTYVGYIGSTKDALLIIQSTLNNQLAPVGRRPHDRERPSLIKSGNVFVFIEERSGIKRWTDGVAWSPSRILGRFLVYRELDKSSKEEETKTEEPASKRKNSVGSASGSRTSSMTDNRSLVGSLITSYAFKENGLIKKTMSLAVAKSDGSGSLETIHLVSYYSAEDVLSGTLLRPIDSPDVKNVQLSPSLWNAVKDSSLGGKIPIEDESYYLIDSSNPNAIALGFNPNQIPSTVPTTATVTATTLPTKRNSIDQRRVSSSSQSSGNLPQGQMSIPGGYAYLPNLNQGAVHSAGGISGSAGGSISSASSNPEELRYLNQHILGSNSSSISSISSSSSATSYPMVNTSPSQSGSRKMDRVPTVEMDTSNTSTATLTNKVNSPEISPRVAARGEVYPMNASNMIPRYQQQQVVDPNSEMLSSQADLINQQLSYNQSVPMVQYPQMQNISTPISFQTTSNAQQQLQGAFPQYTLQHHSPHAAVSQMPMISTHGIYSIPQQQQQFQRNGGNNCVNASYFDQYTIFPTNTTLQQQQQQQHQQQQQQQQQPVLTTSGPVTPGIHAHHQHQHAGNQNQGHVHNNGGPYATVVYHSNQ</sequence>
<accession>A0A9P8TLP6</accession>
<evidence type="ECO:0000313" key="2">
    <source>
        <dbReference type="EMBL" id="KAH3683344.1"/>
    </source>
</evidence>
<gene>
    <name evidence="2" type="ORF">WICPIJ_005667</name>
</gene>
<proteinExistence type="predicted"/>
<organism evidence="2 3">
    <name type="scientific">Wickerhamomyces pijperi</name>
    <name type="common">Yeast</name>
    <name type="synonym">Pichia pijperi</name>
    <dbReference type="NCBI Taxonomy" id="599730"/>
    <lineage>
        <taxon>Eukaryota</taxon>
        <taxon>Fungi</taxon>
        <taxon>Dikarya</taxon>
        <taxon>Ascomycota</taxon>
        <taxon>Saccharomycotina</taxon>
        <taxon>Saccharomycetes</taxon>
        <taxon>Phaffomycetales</taxon>
        <taxon>Wickerhamomycetaceae</taxon>
        <taxon>Wickerhamomyces</taxon>
    </lineage>
</organism>
<feature type="region of interest" description="Disordered" evidence="1">
    <location>
        <begin position="85"/>
        <end position="117"/>
    </location>
</feature>
<feature type="compositionally biased region" description="Low complexity" evidence="1">
    <location>
        <begin position="327"/>
        <end position="337"/>
    </location>
</feature>
<dbReference type="AlphaFoldDB" id="A0A9P8TLP6"/>
<feature type="region of interest" description="Disordered" evidence="1">
    <location>
        <begin position="327"/>
        <end position="358"/>
    </location>
</feature>
<reference evidence="2" key="1">
    <citation type="journal article" date="2021" name="Open Biol.">
        <title>Shared evolutionary footprints suggest mitochondrial oxidative damage underlies multiple complex I losses in fungi.</title>
        <authorList>
            <person name="Schikora-Tamarit M.A."/>
            <person name="Marcet-Houben M."/>
            <person name="Nosek J."/>
            <person name="Gabaldon T."/>
        </authorList>
    </citation>
    <scope>NUCLEOTIDE SEQUENCE</scope>
    <source>
        <strain evidence="2">CBS2887</strain>
    </source>
</reference>
<feature type="region of interest" description="Disordered" evidence="1">
    <location>
        <begin position="247"/>
        <end position="272"/>
    </location>
</feature>
<dbReference type="PANTHER" id="PTHR28027:SF2">
    <property type="entry name" value="TRANSCRIPTIONAL REGULATOR MIT1"/>
    <property type="match status" value="1"/>
</dbReference>
<comment type="caution">
    <text evidence="2">The sequence shown here is derived from an EMBL/GenBank/DDBJ whole genome shotgun (WGS) entry which is preliminary data.</text>
</comment>
<feature type="compositionally biased region" description="Low complexity" evidence="1">
    <location>
        <begin position="565"/>
        <end position="579"/>
    </location>
</feature>
<name>A0A9P8TLP6_WICPI</name>
<feature type="compositionally biased region" description="Basic and acidic residues" evidence="1">
    <location>
        <begin position="85"/>
        <end position="98"/>
    </location>
</feature>
<dbReference type="Pfam" id="PF09729">
    <property type="entry name" value="Gti1_Pac2"/>
    <property type="match status" value="1"/>
</dbReference>
<feature type="compositionally biased region" description="Polar residues" evidence="1">
    <location>
        <begin position="338"/>
        <end position="353"/>
    </location>
</feature>
<feature type="compositionally biased region" description="Low complexity" evidence="1">
    <location>
        <begin position="103"/>
        <end position="114"/>
    </location>
</feature>
<feature type="region of interest" description="Disordered" evidence="1">
    <location>
        <begin position="526"/>
        <end position="582"/>
    </location>
</feature>